<dbReference type="Pfam" id="PF12704">
    <property type="entry name" value="MacB_PCD"/>
    <property type="match status" value="1"/>
</dbReference>
<evidence type="ECO:0000256" key="1">
    <source>
        <dbReference type="ARBA" id="ARBA00004651"/>
    </source>
</evidence>
<dbReference type="RefSeq" id="WP_296941890.1">
    <property type="nucleotide sequence ID" value="NZ_LT599032.1"/>
</dbReference>
<reference evidence="10" key="1">
    <citation type="submission" date="2016-04" db="EMBL/GenBank/DDBJ databases">
        <authorList>
            <person name="Evans L.H."/>
            <person name="Alamgir A."/>
            <person name="Owens N."/>
            <person name="Weber N.D."/>
            <person name="Virtaneva K."/>
            <person name="Barbian K."/>
            <person name="Babar A."/>
            <person name="Rosenke K."/>
        </authorList>
    </citation>
    <scope>NUCLEOTIDE SEQUENCE</scope>
    <source>
        <strain evidence="10">86-1</strain>
    </source>
</reference>
<evidence type="ECO:0000256" key="5">
    <source>
        <dbReference type="ARBA" id="ARBA00022989"/>
    </source>
</evidence>
<feature type="transmembrane region" description="Helical" evidence="7">
    <location>
        <begin position="395"/>
        <end position="414"/>
    </location>
</feature>
<evidence type="ECO:0000256" key="4">
    <source>
        <dbReference type="ARBA" id="ARBA00022692"/>
    </source>
</evidence>
<feature type="transmembrane region" description="Helical" evidence="7">
    <location>
        <begin position="339"/>
        <end position="369"/>
    </location>
</feature>
<dbReference type="GO" id="GO:0098797">
    <property type="term" value="C:plasma membrane protein complex"/>
    <property type="evidence" value="ECO:0007669"/>
    <property type="project" value="TreeGrafter"/>
</dbReference>
<proteinExistence type="inferred from homology"/>
<comment type="similarity">
    <text evidence="2">Belongs to the ABC-4 integral membrane protein family. LolC/E subfamily.</text>
</comment>
<organism evidence="10">
    <name type="scientific">uncultured Dysgonomonas sp</name>
    <dbReference type="NCBI Taxonomy" id="206096"/>
    <lineage>
        <taxon>Bacteria</taxon>
        <taxon>Pseudomonadati</taxon>
        <taxon>Bacteroidota</taxon>
        <taxon>Bacteroidia</taxon>
        <taxon>Bacteroidales</taxon>
        <taxon>Dysgonomonadaceae</taxon>
        <taxon>Dysgonomonas</taxon>
        <taxon>environmental samples</taxon>
    </lineage>
</organism>
<evidence type="ECO:0000256" key="7">
    <source>
        <dbReference type="SAM" id="Phobius"/>
    </source>
</evidence>
<evidence type="ECO:0000259" key="9">
    <source>
        <dbReference type="Pfam" id="PF12704"/>
    </source>
</evidence>
<sequence>MNLSLHIARRYLFAKKSHNAINVISMISVFGISLATAALVCVLSVFNGFTGVVSQTFSAFDPELQITPVSGKVFDPNNPQMEEVKKIAEIAFTSESLEENALLKNGDRQEPIILKGVSKKFENLADIDKLIIDGRFLLREDTSGAVEAIGTDSMNEWHIDNGVVGAGLAMFLGVRANFVDPVEIYVPKRNVRVNPANPSTAFDRSDVFISGVFALNQAKYDDQMMIVSIDLVRELLRYENEVSSIDVKLKDAAEVDKVQAKIKSVLGDNYLVKNRFEQQEDLFRMVSIEKWVTFLILAIILVIAVFNIVGSLTILIIEKNEDIRILKNLGADNKLILKVFLFEGGLITFVGTIAGIILGLIICLLQQYFGLLQLGSTPGTFVMDAYPVVVEPLDVLLIFVTVSMIGLLAVIYPVNNLRKRL</sequence>
<evidence type="ECO:0000256" key="3">
    <source>
        <dbReference type="ARBA" id="ARBA00022475"/>
    </source>
</evidence>
<dbReference type="InterPro" id="IPR003838">
    <property type="entry name" value="ABC3_permease_C"/>
</dbReference>
<keyword evidence="4 7" id="KW-0812">Transmembrane</keyword>
<gene>
    <name evidence="10" type="ORF">KL86DYS1_30153</name>
</gene>
<feature type="transmembrane region" description="Helical" evidence="7">
    <location>
        <begin position="291"/>
        <end position="318"/>
    </location>
</feature>
<keyword evidence="5 7" id="KW-1133">Transmembrane helix</keyword>
<dbReference type="InterPro" id="IPR025857">
    <property type="entry name" value="MacB_PCD"/>
</dbReference>
<dbReference type="GO" id="GO:0044874">
    <property type="term" value="P:lipoprotein localization to outer membrane"/>
    <property type="evidence" value="ECO:0007669"/>
    <property type="project" value="TreeGrafter"/>
</dbReference>
<accession>A0A212JRA9</accession>
<dbReference type="Pfam" id="PF02687">
    <property type="entry name" value="FtsX"/>
    <property type="match status" value="1"/>
</dbReference>
<protein>
    <recommendedName>
        <fullName evidence="11">ABC3 transporter permease protein domain-containing protein</fullName>
    </recommendedName>
</protein>
<comment type="subcellular location">
    <subcellularLocation>
        <location evidence="1">Cell membrane</location>
        <topology evidence="1">Multi-pass membrane protein</topology>
    </subcellularLocation>
</comment>
<feature type="domain" description="ABC3 transporter permease C-terminal" evidence="8">
    <location>
        <begin position="295"/>
        <end position="419"/>
    </location>
</feature>
<keyword evidence="3" id="KW-1003">Cell membrane</keyword>
<feature type="domain" description="MacB-like periplasmic core" evidence="9">
    <location>
        <begin position="25"/>
        <end position="264"/>
    </location>
</feature>
<dbReference type="PANTHER" id="PTHR30489:SF0">
    <property type="entry name" value="LIPOPROTEIN-RELEASING SYSTEM TRANSMEMBRANE PROTEIN LOLE"/>
    <property type="match status" value="1"/>
</dbReference>
<dbReference type="EMBL" id="FLUM01000003">
    <property type="protein sequence ID" value="SBW01993.1"/>
    <property type="molecule type" value="Genomic_DNA"/>
</dbReference>
<evidence type="ECO:0000256" key="2">
    <source>
        <dbReference type="ARBA" id="ARBA00005236"/>
    </source>
</evidence>
<keyword evidence="6 7" id="KW-0472">Membrane</keyword>
<dbReference type="AlphaFoldDB" id="A0A212JRA9"/>
<name>A0A212JRA9_9BACT</name>
<feature type="transmembrane region" description="Helical" evidence="7">
    <location>
        <begin position="21"/>
        <end position="46"/>
    </location>
</feature>
<evidence type="ECO:0000259" key="8">
    <source>
        <dbReference type="Pfam" id="PF02687"/>
    </source>
</evidence>
<evidence type="ECO:0008006" key="11">
    <source>
        <dbReference type="Google" id="ProtNLM"/>
    </source>
</evidence>
<dbReference type="InterPro" id="IPR051447">
    <property type="entry name" value="Lipoprotein-release_system"/>
</dbReference>
<dbReference type="PANTHER" id="PTHR30489">
    <property type="entry name" value="LIPOPROTEIN-RELEASING SYSTEM TRANSMEMBRANE PROTEIN LOLE"/>
    <property type="match status" value="1"/>
</dbReference>
<evidence type="ECO:0000313" key="10">
    <source>
        <dbReference type="EMBL" id="SBW01993.1"/>
    </source>
</evidence>
<evidence type="ECO:0000256" key="6">
    <source>
        <dbReference type="ARBA" id="ARBA00023136"/>
    </source>
</evidence>